<accession>G5HN78</accession>
<sequence>MEIEFVAAHGTLSETGNNQFSPDAGITRGMFVPALGRLAGIINSRWFYLDAAGLMQSGGGKQMGGK</sequence>
<gene>
    <name evidence="1" type="ORF">HMPREF9469_04040</name>
</gene>
<evidence type="ECO:0000313" key="1">
    <source>
        <dbReference type="EMBL" id="EHE97082.1"/>
    </source>
</evidence>
<name>G5HN78_9FIRM</name>
<proteinExistence type="predicted"/>
<dbReference type="EMBL" id="ADLJ01000031">
    <property type="protein sequence ID" value="EHE97082.1"/>
    <property type="molecule type" value="Genomic_DNA"/>
</dbReference>
<protein>
    <recommendedName>
        <fullName evidence="3">SLH domain-containing protein</fullName>
    </recommendedName>
</protein>
<comment type="caution">
    <text evidence="1">The sequence shown here is derived from an EMBL/GenBank/DDBJ whole genome shotgun (WGS) entry which is preliminary data.</text>
</comment>
<dbReference type="AlphaFoldDB" id="G5HN78"/>
<evidence type="ECO:0000313" key="2">
    <source>
        <dbReference type="Proteomes" id="UP000003763"/>
    </source>
</evidence>
<evidence type="ECO:0008006" key="3">
    <source>
        <dbReference type="Google" id="ProtNLM"/>
    </source>
</evidence>
<dbReference type="HOGENOM" id="CLU_2823472_0_0_9"/>
<dbReference type="Proteomes" id="UP000003763">
    <property type="component" value="Unassembled WGS sequence"/>
</dbReference>
<dbReference type="RefSeq" id="WP_007865964.1">
    <property type="nucleotide sequence ID" value="NZ_JH376425.1"/>
</dbReference>
<reference evidence="1 2" key="1">
    <citation type="submission" date="2011-08" db="EMBL/GenBank/DDBJ databases">
        <title>The Genome Sequence of Clostridium citroniae WAL-17108.</title>
        <authorList>
            <consortium name="The Broad Institute Genome Sequencing Platform"/>
            <person name="Earl A."/>
            <person name="Ward D."/>
            <person name="Feldgarden M."/>
            <person name="Gevers D."/>
            <person name="Finegold S.M."/>
            <person name="Summanen P.H."/>
            <person name="Molitoris D.R."/>
            <person name="Vaisanen M.L."/>
            <person name="Daigneault M."/>
            <person name="Allen-Vercoe E."/>
            <person name="Young S.K."/>
            <person name="Zeng Q."/>
            <person name="Gargeya S."/>
            <person name="Fitzgerald M."/>
            <person name="Haas B."/>
            <person name="Abouelleil A."/>
            <person name="Alvarado L."/>
            <person name="Arachchi H.M."/>
            <person name="Berlin A."/>
            <person name="Brown A."/>
            <person name="Chapman S.B."/>
            <person name="Chen Z."/>
            <person name="Dunbar C."/>
            <person name="Freedman E."/>
            <person name="Gearin G."/>
            <person name="Gellesch M."/>
            <person name="Goldberg J."/>
            <person name="Griggs A."/>
            <person name="Gujja S."/>
            <person name="Heiman D."/>
            <person name="Howarth C."/>
            <person name="Larson L."/>
            <person name="Lui A."/>
            <person name="MacDonald P.J.P."/>
            <person name="Montmayeur A."/>
            <person name="Murphy C."/>
            <person name="Neiman D."/>
            <person name="Pearson M."/>
            <person name="Priest M."/>
            <person name="Roberts A."/>
            <person name="Saif S."/>
            <person name="Shea T."/>
            <person name="Shenoy N."/>
            <person name="Sisk P."/>
            <person name="Stolte C."/>
            <person name="Sykes S."/>
            <person name="Wortman J."/>
            <person name="Nusbaum C."/>
            <person name="Birren B."/>
        </authorList>
    </citation>
    <scope>NUCLEOTIDE SEQUENCE [LARGE SCALE GENOMIC DNA]</scope>
    <source>
        <strain evidence="1 2">WAL-17108</strain>
    </source>
</reference>
<organism evidence="1 2">
    <name type="scientific">[Clostridium] citroniae WAL-17108</name>
    <dbReference type="NCBI Taxonomy" id="742733"/>
    <lineage>
        <taxon>Bacteria</taxon>
        <taxon>Bacillati</taxon>
        <taxon>Bacillota</taxon>
        <taxon>Clostridia</taxon>
        <taxon>Lachnospirales</taxon>
        <taxon>Lachnospiraceae</taxon>
        <taxon>Enterocloster</taxon>
    </lineage>
</organism>